<reference evidence="2" key="1">
    <citation type="journal article" date="2019" name="Int. J. Syst. Evol. Microbiol.">
        <title>The Global Catalogue of Microorganisms (GCM) 10K type strain sequencing project: providing services to taxonomists for standard genome sequencing and annotation.</title>
        <authorList>
            <consortium name="The Broad Institute Genomics Platform"/>
            <consortium name="The Broad Institute Genome Sequencing Center for Infectious Disease"/>
            <person name="Wu L."/>
            <person name="Ma J."/>
        </authorList>
    </citation>
    <scope>NUCLEOTIDE SEQUENCE [LARGE SCALE GENOMIC DNA]</scope>
    <source>
        <strain evidence="2">NBRC 108755</strain>
    </source>
</reference>
<dbReference type="RefSeq" id="WP_284296881.1">
    <property type="nucleotide sequence ID" value="NZ_BSVA01000001.1"/>
</dbReference>
<proteinExistence type="predicted"/>
<dbReference type="EMBL" id="BSVA01000001">
    <property type="protein sequence ID" value="GMA89557.1"/>
    <property type="molecule type" value="Genomic_DNA"/>
</dbReference>
<accession>A0ABQ6JP87</accession>
<organism evidence="1 2">
    <name type="scientific">Homoserinibacter gongjuensis</name>
    <dbReference type="NCBI Taxonomy" id="1162968"/>
    <lineage>
        <taxon>Bacteria</taxon>
        <taxon>Bacillati</taxon>
        <taxon>Actinomycetota</taxon>
        <taxon>Actinomycetes</taxon>
        <taxon>Micrococcales</taxon>
        <taxon>Microbacteriaceae</taxon>
        <taxon>Homoserinibacter</taxon>
    </lineage>
</organism>
<sequence length="66" mass="6504">METPTTTTHPDVVPGSPMDLAIERALEAAELRAGDALANTTVSLVEVGPSAAEAGDVGGALDGDGD</sequence>
<gene>
    <name evidence="1" type="ORF">GCM10025869_00860</name>
</gene>
<name>A0ABQ6JP87_9MICO</name>
<protein>
    <submittedName>
        <fullName evidence="1">Uncharacterized protein</fullName>
    </submittedName>
</protein>
<dbReference type="Proteomes" id="UP001157069">
    <property type="component" value="Unassembled WGS sequence"/>
</dbReference>
<comment type="caution">
    <text evidence="1">The sequence shown here is derived from an EMBL/GenBank/DDBJ whole genome shotgun (WGS) entry which is preliminary data.</text>
</comment>
<keyword evidence="2" id="KW-1185">Reference proteome</keyword>
<evidence type="ECO:0000313" key="1">
    <source>
        <dbReference type="EMBL" id="GMA89557.1"/>
    </source>
</evidence>
<evidence type="ECO:0000313" key="2">
    <source>
        <dbReference type="Proteomes" id="UP001157069"/>
    </source>
</evidence>